<dbReference type="InterPro" id="IPR007346">
    <property type="entry name" value="Endonuclease-I"/>
</dbReference>
<keyword evidence="9" id="KW-1185">Reference proteome</keyword>
<feature type="compositionally biased region" description="Polar residues" evidence="5">
    <location>
        <begin position="101"/>
        <end position="111"/>
    </location>
</feature>
<dbReference type="Gene3D" id="2.60.40.10">
    <property type="entry name" value="Immunoglobulins"/>
    <property type="match status" value="1"/>
</dbReference>
<dbReference type="InterPro" id="IPR003961">
    <property type="entry name" value="FN3_dom"/>
</dbReference>
<evidence type="ECO:0000313" key="8">
    <source>
        <dbReference type="EMBL" id="PQB07170.1"/>
    </source>
</evidence>
<dbReference type="Proteomes" id="UP000239522">
    <property type="component" value="Unassembled WGS sequence"/>
</dbReference>
<dbReference type="PANTHER" id="PTHR33607:SF2">
    <property type="entry name" value="ENDONUCLEASE-1"/>
    <property type="match status" value="1"/>
</dbReference>
<dbReference type="AlphaFoldDB" id="A0A2S7KX24"/>
<dbReference type="GO" id="GO:0016787">
    <property type="term" value="F:hydrolase activity"/>
    <property type="evidence" value="ECO:0007669"/>
    <property type="project" value="UniProtKB-KW"/>
</dbReference>
<dbReference type="Pfam" id="PF04231">
    <property type="entry name" value="Endonuclease_1"/>
    <property type="match status" value="1"/>
</dbReference>
<accession>A0A2S7KX24</accession>
<keyword evidence="2" id="KW-0540">Nuclease</keyword>
<reference evidence="8 9" key="1">
    <citation type="submission" date="2016-11" db="EMBL/GenBank/DDBJ databases">
        <title>Trade-off between light-utilization and light-protection in marine flavobacteria.</title>
        <authorList>
            <person name="Kumagai Y."/>
        </authorList>
    </citation>
    <scope>NUCLEOTIDE SEQUENCE [LARGE SCALE GENOMIC DNA]</scope>
    <source>
        <strain evidence="8 9">ATCC 700397</strain>
    </source>
</reference>
<dbReference type="InterPro" id="IPR026444">
    <property type="entry name" value="Secre_tail"/>
</dbReference>
<dbReference type="RefSeq" id="WP_104809405.1">
    <property type="nucleotide sequence ID" value="NZ_MQUA01000013.1"/>
</dbReference>
<feature type="chain" id="PRO_5015411306" description="Fibronectin type-III domain-containing protein" evidence="6">
    <location>
        <begin position="19"/>
        <end position="605"/>
    </location>
</feature>
<keyword evidence="4" id="KW-0378">Hydrolase</keyword>
<dbReference type="InterPro" id="IPR013783">
    <property type="entry name" value="Ig-like_fold"/>
</dbReference>
<dbReference type="Pfam" id="PF00041">
    <property type="entry name" value="fn3"/>
    <property type="match status" value="1"/>
</dbReference>
<evidence type="ECO:0000256" key="6">
    <source>
        <dbReference type="SAM" id="SignalP"/>
    </source>
</evidence>
<evidence type="ECO:0000256" key="1">
    <source>
        <dbReference type="ARBA" id="ARBA00006429"/>
    </source>
</evidence>
<dbReference type="CDD" id="cd00063">
    <property type="entry name" value="FN3"/>
    <property type="match status" value="1"/>
</dbReference>
<evidence type="ECO:0000256" key="5">
    <source>
        <dbReference type="SAM" id="MobiDB-lite"/>
    </source>
</evidence>
<dbReference type="GO" id="GO:0004518">
    <property type="term" value="F:nuclease activity"/>
    <property type="evidence" value="ECO:0007669"/>
    <property type="project" value="UniProtKB-KW"/>
</dbReference>
<comment type="caution">
    <text evidence="8">The sequence shown here is derived from an EMBL/GenBank/DDBJ whole genome shotgun (WGS) entry which is preliminary data.</text>
</comment>
<feature type="region of interest" description="Disordered" evidence="5">
    <location>
        <begin position="97"/>
        <end position="141"/>
    </location>
</feature>
<dbReference type="PROSITE" id="PS50853">
    <property type="entry name" value="FN3"/>
    <property type="match status" value="1"/>
</dbReference>
<dbReference type="NCBIfam" id="TIGR04183">
    <property type="entry name" value="Por_Secre_tail"/>
    <property type="match status" value="1"/>
</dbReference>
<dbReference type="PANTHER" id="PTHR33607">
    <property type="entry name" value="ENDONUCLEASE-1"/>
    <property type="match status" value="1"/>
</dbReference>
<evidence type="ECO:0000256" key="4">
    <source>
        <dbReference type="ARBA" id="ARBA00022801"/>
    </source>
</evidence>
<dbReference type="InterPro" id="IPR036116">
    <property type="entry name" value="FN3_sf"/>
</dbReference>
<dbReference type="SUPFAM" id="SSF49265">
    <property type="entry name" value="Fibronectin type III"/>
    <property type="match status" value="1"/>
</dbReference>
<dbReference type="InterPro" id="IPR044925">
    <property type="entry name" value="His-Me_finger_sf"/>
</dbReference>
<comment type="similarity">
    <text evidence="1">Belongs to the EndA/NucM nuclease family.</text>
</comment>
<evidence type="ECO:0000256" key="2">
    <source>
        <dbReference type="ARBA" id="ARBA00022722"/>
    </source>
</evidence>
<dbReference type="SMART" id="SM00060">
    <property type="entry name" value="FN3"/>
    <property type="match status" value="1"/>
</dbReference>
<proteinExistence type="inferred from homology"/>
<evidence type="ECO:0000259" key="7">
    <source>
        <dbReference type="PROSITE" id="PS50853"/>
    </source>
</evidence>
<feature type="domain" description="Fibronectin type-III" evidence="7">
    <location>
        <begin position="287"/>
        <end position="374"/>
    </location>
</feature>
<evidence type="ECO:0000313" key="9">
    <source>
        <dbReference type="Proteomes" id="UP000239522"/>
    </source>
</evidence>
<gene>
    <name evidence="8" type="ORF">BST83_08415</name>
</gene>
<feature type="signal peptide" evidence="6">
    <location>
        <begin position="1"/>
        <end position="18"/>
    </location>
</feature>
<keyword evidence="3 6" id="KW-0732">Signal</keyword>
<dbReference type="Pfam" id="PF18962">
    <property type="entry name" value="Por_Secre_tail"/>
    <property type="match status" value="1"/>
</dbReference>
<evidence type="ECO:0000256" key="3">
    <source>
        <dbReference type="ARBA" id="ARBA00022729"/>
    </source>
</evidence>
<name>A0A2S7KX24_9FLAO</name>
<dbReference type="OrthoDB" id="5485925at2"/>
<protein>
    <recommendedName>
        <fullName evidence="7">Fibronectin type-III domain-containing protein</fullName>
    </recommendedName>
</protein>
<organism evidence="8 9">
    <name type="scientific">Polaribacter filamentus</name>
    <dbReference type="NCBI Taxonomy" id="53483"/>
    <lineage>
        <taxon>Bacteria</taxon>
        <taxon>Pseudomonadati</taxon>
        <taxon>Bacteroidota</taxon>
        <taxon>Flavobacteriia</taxon>
        <taxon>Flavobacteriales</taxon>
        <taxon>Flavobacteriaceae</taxon>
    </lineage>
</organism>
<sequence>MKKTLLLLTLFISLISFGQLTVPTNLQAYYNGVDFNKTGTSLFDDLAVKTIAKHTKYLSYQEIWDVSKITDEDPLNVNNVLLIYGYDDNDGNYITDRSRSKNLNGGTQGSDWNREHTFPNSLANPKLETSGINSPPYSEAHNLRPSDVIMNGNRGNLKFTSGSGNASVVSGNWYPGDEWKGDAARIIMYMYIRYGNQCLPSFASVGTTNSIDPNMINLLLEWNAQDPVSTIEDNRNNYHGNTSNTYAQGNRNPFIDNPYLATAIWGGSQANNRWGSNPDADTEAPTVPTNIIASNITATTVDLNWTASNDNIGVTAYNIYVDGNYYISTNSSATTITVANLASETTYSFSVLAADLANNTSSLSTSINATTLEASSGSGDSCVFETFETMPDNSGSYSDRTWTGVNNIVWNATRTRTDQVINGRAVAIDFRTNEGSMTSSTIANGLGSLTASTQRAFSGGTGTVDILVNGNVVGTLPYNETIQTTTISNINITGNITVKIAKSASGADRVIIDDLNWSCYSTLNIKNENLKNIKMYPNPVNGNTLSISSTEKTAIIIYNLLGKVVKKATITADNNLIDISNLAKGIYIVKMNINNATASKKLIKN</sequence>
<dbReference type="SUPFAM" id="SSF54060">
    <property type="entry name" value="His-Me finger endonucleases"/>
    <property type="match status" value="1"/>
</dbReference>
<dbReference type="EMBL" id="MQUA01000013">
    <property type="protein sequence ID" value="PQB07170.1"/>
    <property type="molecule type" value="Genomic_DNA"/>
</dbReference>